<proteinExistence type="predicted"/>
<accession>A0ABZ2CNH3</accession>
<dbReference type="Proteomes" id="UP001354061">
    <property type="component" value="Segment"/>
</dbReference>
<dbReference type="EMBL" id="PP208921">
    <property type="protein sequence ID" value="WVX87886.1"/>
    <property type="molecule type" value="Genomic_DNA"/>
</dbReference>
<sequence length="73" mass="7883">MSSNPRVVVKTAEELRAEVAEILREHPSLAGLDPSEACCSGCFTHEVAGAFGWDAADAWERLQSLYFLLGGSE</sequence>
<protein>
    <submittedName>
        <fullName evidence="1">Uncharacterized protein</fullName>
    </submittedName>
</protein>
<organism evidence="1 2">
    <name type="scientific">Arthrobacter phage Berrie</name>
    <dbReference type="NCBI Taxonomy" id="2926087"/>
    <lineage>
        <taxon>Viruses</taxon>
        <taxon>Duplodnaviria</taxon>
        <taxon>Heunggongvirae</taxon>
        <taxon>Uroviricota</taxon>
        <taxon>Caudoviricetes</taxon>
        <taxon>Casidaviridae</taxon>
        <taxon>Yangvirus</taxon>
        <taxon>Yangvirus berrie</taxon>
    </lineage>
</organism>
<gene>
    <name evidence="1" type="primary">35</name>
    <name evidence="1" type="ORF">SEA_BERRIE_35</name>
</gene>
<reference evidence="1 2" key="1">
    <citation type="submission" date="2024-01" db="EMBL/GenBank/DDBJ databases">
        <authorList>
            <person name="Gibbons A.C."/>
            <person name="Cheng C."/>
            <person name="Chavez V."/>
            <person name="Cosentino E.J."/>
            <person name="Abuwarda M.A."/>
            <person name="Alvarez A."/>
            <person name="Batteikh M."/>
            <person name="Baughman A.P."/>
            <person name="Di B.Daria."/>
            <person name="Dooley N.L."/>
            <person name="Empson B.M."/>
            <person name="Erfanian K."/>
            <person name="Esparza P.D."/>
            <person name="Fleming H.S."/>
            <person name="Ghannam M.S."/>
            <person name="Gonzalez C."/>
            <person name="Huq N.E."/>
            <person name="Jin K."/>
            <person name="Kamarzar M."/>
            <person name="Khaine A.Myat."/>
            <person name="Krug K.R."/>
            <person name="Lee A."/>
            <person name="Liao S."/>
            <person name="Light I."/>
            <person name="Ma Y."/>
            <person name="Magaling J.Tricia."/>
            <person name="McLinden K.C."/>
            <person name="Melkote A."/>
            <person name="Montoya S.Cinthy."/>
            <person name="Niazmandi K."/>
            <person name="Ostroske E.C."/>
            <person name="Paek B.H."/>
            <person name="Rajiv S."/>
            <person name="Santos C.E."/>
            <person name="Semaan S.A."/>
            <person name="Senthilvelan J."/>
            <person name="Sheppy T.E."/>
            <person name="Stephenson J.C."/>
            <person name="Tenney M.E."/>
            <person name="Teoh B.Wiyang."/>
            <person name="Thorp J.P."/>
            <person name="Turon F.Guille."/>
            <person name="Uvarov E.V."/>
            <person name="Verpukhovskiy P."/>
            <person name="Wang J.Yiyang."/>
            <person name="Whang A.Y."/>
            <person name="Wright N.E."/>
            <person name="Wu M."/>
            <person name="Zhuang C."/>
            <person name="Chai A.E."/>
            <person name="Zorawik M."/>
            <person name="Kasemsunt F."/>
            <person name="Garza D.R."/>
            <person name="Ngo R.T."/>
            <person name="Reddi K."/>
            <person name="Freise A.C."/>
            <person name="Garcia-Vedrenne A.E."/>
            <person name="Garlena R.A."/>
            <person name="Russell D.A."/>
            <person name="Jacobs-Sera D."/>
            <person name="Hatfull G.F."/>
        </authorList>
    </citation>
    <scope>NUCLEOTIDE SEQUENCE [LARGE SCALE GENOMIC DNA]</scope>
</reference>
<name>A0ABZ2CNH3_9CAUD</name>
<evidence type="ECO:0000313" key="2">
    <source>
        <dbReference type="Proteomes" id="UP001354061"/>
    </source>
</evidence>
<keyword evidence="2" id="KW-1185">Reference proteome</keyword>
<evidence type="ECO:0000313" key="1">
    <source>
        <dbReference type="EMBL" id="WVX87886.1"/>
    </source>
</evidence>